<name>A0A0G0VQS8_UNCKA</name>
<protein>
    <submittedName>
        <fullName evidence="1">Uncharacterized protein</fullName>
    </submittedName>
</protein>
<evidence type="ECO:0000313" key="1">
    <source>
        <dbReference type="EMBL" id="KKS03239.1"/>
    </source>
</evidence>
<dbReference type="AlphaFoldDB" id="A0A0G0VQS8"/>
<sequence>MARKLTVKKSESIKPIPGDVYPAKLVRIDDGEGGFGEYYKFVFEISEESAYQGEQRTLLASRKLSRSPKGESKLLNILEVLAGNKLELEEEVDVDDYVGKKCRILVEEPKERDGMIIQNVTQVLPTK</sequence>
<accession>A0A0G0VQS8</accession>
<reference evidence="1 2" key="1">
    <citation type="journal article" date="2015" name="Nature">
        <title>rRNA introns, odd ribosomes, and small enigmatic genomes across a large radiation of phyla.</title>
        <authorList>
            <person name="Brown C.T."/>
            <person name="Hug L.A."/>
            <person name="Thomas B.C."/>
            <person name="Sharon I."/>
            <person name="Castelle C.J."/>
            <person name="Singh A."/>
            <person name="Wilkins M.J."/>
            <person name="Williams K.H."/>
            <person name="Banfield J.F."/>
        </authorList>
    </citation>
    <scope>NUCLEOTIDE SEQUENCE [LARGE SCALE GENOMIC DNA]</scope>
</reference>
<dbReference type="EMBL" id="LCBB01000004">
    <property type="protein sequence ID" value="KKS03239.1"/>
    <property type="molecule type" value="Genomic_DNA"/>
</dbReference>
<dbReference type="Proteomes" id="UP000033947">
    <property type="component" value="Unassembled WGS sequence"/>
</dbReference>
<gene>
    <name evidence="1" type="ORF">UU55_C0004G0028</name>
</gene>
<comment type="caution">
    <text evidence="1">The sequence shown here is derived from an EMBL/GenBank/DDBJ whole genome shotgun (WGS) entry which is preliminary data.</text>
</comment>
<proteinExistence type="predicted"/>
<evidence type="ECO:0000313" key="2">
    <source>
        <dbReference type="Proteomes" id="UP000033947"/>
    </source>
</evidence>
<organism evidence="1 2">
    <name type="scientific">candidate division WWE3 bacterium GW2011_GWC2_41_23</name>
    <dbReference type="NCBI Taxonomy" id="1619123"/>
    <lineage>
        <taxon>Bacteria</taxon>
        <taxon>Katanobacteria</taxon>
    </lineage>
</organism>